<evidence type="ECO:0000259" key="3">
    <source>
        <dbReference type="PROSITE" id="PS50125"/>
    </source>
</evidence>
<comment type="caution">
    <text evidence="4">The sequence shown here is derived from an EMBL/GenBank/DDBJ whole genome shotgun (WGS) entry which is preliminary data.</text>
</comment>
<feature type="repeat" description="TPR" evidence="1">
    <location>
        <begin position="480"/>
        <end position="513"/>
    </location>
</feature>
<dbReference type="Pfam" id="PF13181">
    <property type="entry name" value="TPR_8"/>
    <property type="match status" value="1"/>
</dbReference>
<dbReference type="SUPFAM" id="SSF55073">
    <property type="entry name" value="Nucleotide cyclase"/>
    <property type="match status" value="1"/>
</dbReference>
<dbReference type="PROSITE" id="PS50125">
    <property type="entry name" value="GUANYLATE_CYCLASE_2"/>
    <property type="match status" value="1"/>
</dbReference>
<dbReference type="PANTHER" id="PTHR43081">
    <property type="entry name" value="ADENYLATE CYCLASE, TERMINAL-DIFFERENTIATION SPECIFIC-RELATED"/>
    <property type="match status" value="1"/>
</dbReference>
<dbReference type="GO" id="GO:0006171">
    <property type="term" value="P:cAMP biosynthetic process"/>
    <property type="evidence" value="ECO:0007669"/>
    <property type="project" value="TreeGrafter"/>
</dbReference>
<dbReference type="Proteomes" id="UP001199795">
    <property type="component" value="Unassembled WGS sequence"/>
</dbReference>
<dbReference type="EMBL" id="JAKKDU010000007">
    <property type="protein sequence ID" value="MCF7568147.1"/>
    <property type="molecule type" value="Genomic_DNA"/>
</dbReference>
<dbReference type="GO" id="GO:0035556">
    <property type="term" value="P:intracellular signal transduction"/>
    <property type="evidence" value="ECO:0007669"/>
    <property type="project" value="InterPro"/>
</dbReference>
<dbReference type="SUPFAM" id="SSF52964">
    <property type="entry name" value="TolB, N-terminal domain"/>
    <property type="match status" value="1"/>
</dbReference>
<dbReference type="Gene3D" id="1.25.40.10">
    <property type="entry name" value="Tetratricopeptide repeat domain"/>
    <property type="match status" value="2"/>
</dbReference>
<organism evidence="4 5">
    <name type="scientific">Wocania arenilitoris</name>
    <dbReference type="NCBI Taxonomy" id="2044858"/>
    <lineage>
        <taxon>Bacteria</taxon>
        <taxon>Pseudomonadati</taxon>
        <taxon>Bacteroidota</taxon>
        <taxon>Flavobacteriia</taxon>
        <taxon>Flavobacteriales</taxon>
        <taxon>Flavobacteriaceae</taxon>
        <taxon>Wocania</taxon>
    </lineage>
</organism>
<dbReference type="AlphaFoldDB" id="A0AAE3JLG0"/>
<dbReference type="Pfam" id="PF00211">
    <property type="entry name" value="Guanylate_cyc"/>
    <property type="match status" value="1"/>
</dbReference>
<dbReference type="SUPFAM" id="SSF48452">
    <property type="entry name" value="TPR-like"/>
    <property type="match status" value="2"/>
</dbReference>
<name>A0AAE3JLG0_9FLAO</name>
<sequence>MSQNRQLAAIMFTDIEGYTSLMQHDEKNAIEIRSKHREIFKSITAKYNGELIQYYGDGTLSTFKSSIEAIKCSIEMQRAFLEAPSIPVRIGVHVGDIIRTESDIIGDAVNVASRIESLAIAGSVLISDKVNDQLRNQKDIQTQFLDVFDFKNVDTTIPVFAIVSEGLIVPKLSDISGKTKEKKDKSFKEKFSVILGVLLVLIGVIAVYYNSFYENELAKIKSIAVLPFENMSNDSDSENFTDGVTEDILTHLSKIKDLQVISRASIMQFKESNKLNSEIAKELGVTYILDGSVRKYNKQIRVNAQLIDASNNEYLWAENYDKTLTEIFEIQSQVSNEIAKALKITLSANEIKSLNKPPTDNPDAYGAYTEAQRFLNRGAGKDEELKIAEGLFRKAIELDPKFCKAYVGLADTFLEYIYWGRKPPKEVLEKALGPALKALELSPEEGGSYGALGSISFYRFEKETAVSHLEKAININPNYVGAYDKLAWIRLFEGDINEAVRLFEKIVELDPLSTKNIANIAFSHYYFHQYSKGIAVLDEALRKHPNDNMLLWMKGNLLSGNKQYEEAIKVFNQRTESPNNWMLGYSYAKSGQKNKALEILNYQLEKSEKTYVPPYMIATIYMGLGETEKVLDWLEKDFESGGLGLFFWGLKRDIKFDSIRDEPRFINLLNQIR</sequence>
<dbReference type="GO" id="GO:0004016">
    <property type="term" value="F:adenylate cyclase activity"/>
    <property type="evidence" value="ECO:0007669"/>
    <property type="project" value="UniProtKB-ARBA"/>
</dbReference>
<keyword evidence="2" id="KW-1133">Transmembrane helix</keyword>
<dbReference type="InterPro" id="IPR029787">
    <property type="entry name" value="Nucleotide_cyclase"/>
</dbReference>
<dbReference type="Gene3D" id="3.30.70.1230">
    <property type="entry name" value="Nucleotide cyclase"/>
    <property type="match status" value="1"/>
</dbReference>
<proteinExistence type="predicted"/>
<accession>A0AAE3JLG0</accession>
<keyword evidence="2" id="KW-0472">Membrane</keyword>
<evidence type="ECO:0000313" key="5">
    <source>
        <dbReference type="Proteomes" id="UP001199795"/>
    </source>
</evidence>
<keyword evidence="1" id="KW-0802">TPR repeat</keyword>
<evidence type="ECO:0000256" key="2">
    <source>
        <dbReference type="SAM" id="Phobius"/>
    </source>
</evidence>
<dbReference type="RefSeq" id="WP_237239495.1">
    <property type="nucleotide sequence ID" value="NZ_JAKKDU010000007.1"/>
</dbReference>
<evidence type="ECO:0000313" key="4">
    <source>
        <dbReference type="EMBL" id="MCF7568147.1"/>
    </source>
</evidence>
<dbReference type="InterPro" id="IPR001054">
    <property type="entry name" value="A/G_cyclase"/>
</dbReference>
<feature type="domain" description="Guanylate cyclase" evidence="3">
    <location>
        <begin position="9"/>
        <end position="116"/>
    </location>
</feature>
<reference evidence="4" key="1">
    <citation type="submission" date="2022-01" db="EMBL/GenBank/DDBJ databases">
        <title>Draft genome sequence of Sabulilitoribacter arenilitoris KCTC 52401.</title>
        <authorList>
            <person name="Oh J.-S."/>
        </authorList>
    </citation>
    <scope>NUCLEOTIDE SEQUENCE</scope>
    <source>
        <strain evidence="4">HMF6543</strain>
    </source>
</reference>
<feature type="transmembrane region" description="Helical" evidence="2">
    <location>
        <begin position="191"/>
        <end position="209"/>
    </location>
</feature>
<dbReference type="SMART" id="SM00028">
    <property type="entry name" value="TPR"/>
    <property type="match status" value="5"/>
</dbReference>
<dbReference type="Gene3D" id="3.40.50.10070">
    <property type="entry name" value="TolB, N-terminal domain"/>
    <property type="match status" value="1"/>
</dbReference>
<dbReference type="InterPro" id="IPR019734">
    <property type="entry name" value="TPR_rpt"/>
</dbReference>
<dbReference type="PROSITE" id="PS50005">
    <property type="entry name" value="TPR"/>
    <property type="match status" value="2"/>
</dbReference>
<dbReference type="PANTHER" id="PTHR43081:SF19">
    <property type="entry name" value="PH-SENSITIVE ADENYLATE CYCLASE RV1264"/>
    <property type="match status" value="1"/>
</dbReference>
<feature type="repeat" description="TPR" evidence="1">
    <location>
        <begin position="446"/>
        <end position="479"/>
    </location>
</feature>
<evidence type="ECO:0000256" key="1">
    <source>
        <dbReference type="PROSITE-ProRule" id="PRU00339"/>
    </source>
</evidence>
<protein>
    <submittedName>
        <fullName evidence="4">Tetratricopeptide repeat protein</fullName>
    </submittedName>
</protein>
<keyword evidence="5" id="KW-1185">Reference proteome</keyword>
<dbReference type="InterPro" id="IPR011990">
    <property type="entry name" value="TPR-like_helical_dom_sf"/>
</dbReference>
<dbReference type="InterPro" id="IPR050697">
    <property type="entry name" value="Adenylyl/Guanylyl_Cyclase_3/4"/>
</dbReference>
<keyword evidence="2" id="KW-0812">Transmembrane</keyword>
<dbReference type="CDD" id="cd07302">
    <property type="entry name" value="CHD"/>
    <property type="match status" value="1"/>
</dbReference>
<gene>
    <name evidence="4" type="ORF">L3X37_07195</name>
</gene>